<comment type="caution">
    <text evidence="2">The sequence shown here is derived from an EMBL/GenBank/DDBJ whole genome shotgun (WGS) entry which is preliminary data.</text>
</comment>
<reference evidence="3" key="1">
    <citation type="journal article" date="2019" name="Int. J. Syst. Evol. Microbiol.">
        <title>The Global Catalogue of Microorganisms (GCM) 10K type strain sequencing project: providing services to taxonomists for standard genome sequencing and annotation.</title>
        <authorList>
            <consortium name="The Broad Institute Genomics Platform"/>
            <consortium name="The Broad Institute Genome Sequencing Center for Infectious Disease"/>
            <person name="Wu L."/>
            <person name="Ma J."/>
        </authorList>
    </citation>
    <scope>NUCLEOTIDE SEQUENCE [LARGE SCALE GENOMIC DNA]</scope>
    <source>
        <strain evidence="3">CGMCC 4.7275</strain>
    </source>
</reference>
<gene>
    <name evidence="2" type="ORF">GCM10011583_69220</name>
</gene>
<keyword evidence="3" id="KW-1185">Reference proteome</keyword>
<evidence type="ECO:0000256" key="1">
    <source>
        <dbReference type="SAM" id="SignalP"/>
    </source>
</evidence>
<keyword evidence="1" id="KW-0732">Signal</keyword>
<evidence type="ECO:0000313" key="2">
    <source>
        <dbReference type="EMBL" id="GGK27346.1"/>
    </source>
</evidence>
<feature type="signal peptide" evidence="1">
    <location>
        <begin position="1"/>
        <end position="20"/>
    </location>
</feature>
<evidence type="ECO:0000313" key="3">
    <source>
        <dbReference type="Proteomes" id="UP000660265"/>
    </source>
</evidence>
<sequence>MTAIKRKFLMPALLSAITVAGVASCSTGGAGSGAESAAEKEAAAAAKQVAAPSTGAATGDPFAGMSAEQIARKAVKATRGAKSLRLTAEGTENGRRLKVDFSLDSKGTCAGGLRQDDSEAEFAVVDGVTYVKGDDEFWRALATGGNDPNSQSADPGRADALVLLLKGKWLKIPAGGNAPARALGGACDLDAMLGNLNTADTKGLTRGNAAEVDGRKAVTLVKRDADRTRTTFVAAEGAPYLLKAVSEGGRAPNTVVFGDFGVPVKATVPPEGDVVDLREVQGAANPPAGL</sequence>
<proteinExistence type="predicted"/>
<dbReference type="Proteomes" id="UP000660265">
    <property type="component" value="Unassembled WGS sequence"/>
</dbReference>
<dbReference type="InterPro" id="IPR029046">
    <property type="entry name" value="LolA/LolB/LppX"/>
</dbReference>
<feature type="chain" id="PRO_5046735434" description="Lipoprotein" evidence="1">
    <location>
        <begin position="21"/>
        <end position="290"/>
    </location>
</feature>
<dbReference type="SUPFAM" id="SSF89392">
    <property type="entry name" value="Prokaryotic lipoproteins and lipoprotein localization factors"/>
    <property type="match status" value="1"/>
</dbReference>
<dbReference type="Gene3D" id="2.50.20.20">
    <property type="match status" value="1"/>
</dbReference>
<dbReference type="EMBL" id="BMMV01000034">
    <property type="protein sequence ID" value="GGK27346.1"/>
    <property type="molecule type" value="Genomic_DNA"/>
</dbReference>
<protein>
    <recommendedName>
        <fullName evidence="4">Lipoprotein</fullName>
    </recommendedName>
</protein>
<dbReference type="RefSeq" id="WP_189111559.1">
    <property type="nucleotide sequence ID" value="NZ_BMMV01000034.1"/>
</dbReference>
<accession>A0ABQ2EUS9</accession>
<name>A0ABQ2EUS9_9ACTN</name>
<evidence type="ECO:0008006" key="4">
    <source>
        <dbReference type="Google" id="ProtNLM"/>
    </source>
</evidence>
<dbReference type="PROSITE" id="PS51257">
    <property type="entry name" value="PROKAR_LIPOPROTEIN"/>
    <property type="match status" value="1"/>
</dbReference>
<organism evidence="2 3">
    <name type="scientific">Streptomyces camponoticapitis</name>
    <dbReference type="NCBI Taxonomy" id="1616125"/>
    <lineage>
        <taxon>Bacteria</taxon>
        <taxon>Bacillati</taxon>
        <taxon>Actinomycetota</taxon>
        <taxon>Actinomycetes</taxon>
        <taxon>Kitasatosporales</taxon>
        <taxon>Streptomycetaceae</taxon>
        <taxon>Streptomyces</taxon>
    </lineage>
</organism>